<dbReference type="GO" id="GO:0006508">
    <property type="term" value="P:proteolysis"/>
    <property type="evidence" value="ECO:0007669"/>
    <property type="project" value="InterPro"/>
</dbReference>
<evidence type="ECO:0000256" key="1">
    <source>
        <dbReference type="ARBA" id="ARBA00022536"/>
    </source>
</evidence>
<dbReference type="CDD" id="cd00190">
    <property type="entry name" value="Tryp_SPc"/>
    <property type="match status" value="1"/>
</dbReference>
<accession>E4X1M7</accession>
<feature type="region of interest" description="Disordered" evidence="4">
    <location>
        <begin position="320"/>
        <end position="359"/>
    </location>
</feature>
<comment type="similarity">
    <text evidence="3">Belongs to the peptidase S1 family. CLIP subfamily.</text>
</comment>
<evidence type="ECO:0000313" key="8">
    <source>
        <dbReference type="Proteomes" id="UP000001307"/>
    </source>
</evidence>
<protein>
    <recommendedName>
        <fullName evidence="6">Peptidase S1 domain-containing protein</fullName>
    </recommendedName>
</protein>
<evidence type="ECO:0000256" key="2">
    <source>
        <dbReference type="ARBA" id="ARBA00023157"/>
    </source>
</evidence>
<dbReference type="SUPFAM" id="SSF57196">
    <property type="entry name" value="EGF/Laminin"/>
    <property type="match status" value="1"/>
</dbReference>
<reference evidence="7" key="1">
    <citation type="journal article" date="2010" name="Science">
        <title>Plasticity of animal genome architecture unmasked by rapid evolution of a pelagic tunicate.</title>
        <authorList>
            <person name="Denoeud F."/>
            <person name="Henriet S."/>
            <person name="Mungpakdee S."/>
            <person name="Aury J.M."/>
            <person name="Da Silva C."/>
            <person name="Brinkmann H."/>
            <person name="Mikhaleva J."/>
            <person name="Olsen L.C."/>
            <person name="Jubin C."/>
            <person name="Canestro C."/>
            <person name="Bouquet J.M."/>
            <person name="Danks G."/>
            <person name="Poulain J."/>
            <person name="Campsteijn C."/>
            <person name="Adamski M."/>
            <person name="Cross I."/>
            <person name="Yadetie F."/>
            <person name="Muffato M."/>
            <person name="Louis A."/>
            <person name="Butcher S."/>
            <person name="Tsagkogeorga G."/>
            <person name="Konrad A."/>
            <person name="Singh S."/>
            <person name="Jensen M.F."/>
            <person name="Cong E.H."/>
            <person name="Eikeseth-Otteraa H."/>
            <person name="Noel B."/>
            <person name="Anthouard V."/>
            <person name="Porcel B.M."/>
            <person name="Kachouri-Lafond R."/>
            <person name="Nishino A."/>
            <person name="Ugolini M."/>
            <person name="Chourrout P."/>
            <person name="Nishida H."/>
            <person name="Aasland R."/>
            <person name="Huzurbazar S."/>
            <person name="Westhof E."/>
            <person name="Delsuc F."/>
            <person name="Lehrach H."/>
            <person name="Reinhardt R."/>
            <person name="Weissenbach J."/>
            <person name="Roy S.W."/>
            <person name="Artiguenave F."/>
            <person name="Postlethwait J.H."/>
            <person name="Manak J.R."/>
            <person name="Thompson E.M."/>
            <person name="Jaillon O."/>
            <person name="Du Pasquier L."/>
            <person name="Boudinot P."/>
            <person name="Liberles D.A."/>
            <person name="Volff J.N."/>
            <person name="Philippe H."/>
            <person name="Lenhard B."/>
            <person name="Roest Crollius H."/>
            <person name="Wincker P."/>
            <person name="Chourrout D."/>
        </authorList>
    </citation>
    <scope>NUCLEOTIDE SEQUENCE [LARGE SCALE GENOMIC DNA]</scope>
</reference>
<dbReference type="PROSITE" id="PS50240">
    <property type="entry name" value="TRYPSIN_DOM"/>
    <property type="match status" value="1"/>
</dbReference>
<organism evidence="7">
    <name type="scientific">Oikopleura dioica</name>
    <name type="common">Tunicate</name>
    <dbReference type="NCBI Taxonomy" id="34765"/>
    <lineage>
        <taxon>Eukaryota</taxon>
        <taxon>Metazoa</taxon>
        <taxon>Chordata</taxon>
        <taxon>Tunicata</taxon>
        <taxon>Appendicularia</taxon>
        <taxon>Copelata</taxon>
        <taxon>Oikopleuridae</taxon>
        <taxon>Oikopleura</taxon>
    </lineage>
</organism>
<evidence type="ECO:0000256" key="5">
    <source>
        <dbReference type="SAM" id="SignalP"/>
    </source>
</evidence>
<evidence type="ECO:0000256" key="4">
    <source>
        <dbReference type="SAM" id="MobiDB-lite"/>
    </source>
</evidence>
<dbReference type="InParanoid" id="E4X1M7"/>
<feature type="signal peptide" evidence="5">
    <location>
        <begin position="1"/>
        <end position="17"/>
    </location>
</feature>
<keyword evidence="1" id="KW-0245">EGF-like domain</keyword>
<feature type="compositionally biased region" description="Low complexity" evidence="4">
    <location>
        <begin position="335"/>
        <end position="352"/>
    </location>
</feature>
<evidence type="ECO:0000313" key="7">
    <source>
        <dbReference type="EMBL" id="CBY23344.1"/>
    </source>
</evidence>
<dbReference type="InterPro" id="IPR033116">
    <property type="entry name" value="TRYPSIN_SER"/>
</dbReference>
<dbReference type="PANTHER" id="PTHR24253:SF153">
    <property type="entry name" value="SERINE PROTEASE HEPSIN"/>
    <property type="match status" value="1"/>
</dbReference>
<dbReference type="PROSITE" id="PS00135">
    <property type="entry name" value="TRYPSIN_SER"/>
    <property type="match status" value="1"/>
</dbReference>
<dbReference type="SUPFAM" id="SSF50494">
    <property type="entry name" value="Trypsin-like serine proteases"/>
    <property type="match status" value="1"/>
</dbReference>
<feature type="domain" description="Peptidase S1" evidence="6">
    <location>
        <begin position="107"/>
        <end position="320"/>
    </location>
</feature>
<dbReference type="Pfam" id="PF00089">
    <property type="entry name" value="Trypsin"/>
    <property type="match status" value="1"/>
</dbReference>
<dbReference type="OrthoDB" id="9425590at2759"/>
<dbReference type="EMBL" id="FN653021">
    <property type="protein sequence ID" value="CBY23344.1"/>
    <property type="molecule type" value="Genomic_DNA"/>
</dbReference>
<dbReference type="GO" id="GO:0004252">
    <property type="term" value="F:serine-type endopeptidase activity"/>
    <property type="evidence" value="ECO:0007669"/>
    <property type="project" value="InterPro"/>
</dbReference>
<keyword evidence="2" id="KW-1015">Disulfide bond</keyword>
<dbReference type="Pfam" id="PF12662">
    <property type="entry name" value="cEGF"/>
    <property type="match status" value="1"/>
</dbReference>
<dbReference type="AlphaFoldDB" id="E4X1M7"/>
<proteinExistence type="inferred from homology"/>
<name>E4X1M7_OIKDI</name>
<dbReference type="InterPro" id="IPR026823">
    <property type="entry name" value="cEGF"/>
</dbReference>
<dbReference type="Proteomes" id="UP000001307">
    <property type="component" value="Unassembled WGS sequence"/>
</dbReference>
<dbReference type="SMART" id="SM00020">
    <property type="entry name" value="Tryp_SPc"/>
    <property type="match status" value="1"/>
</dbReference>
<feature type="chain" id="PRO_5003189890" description="Peptidase S1 domain-containing protein" evidence="5">
    <location>
        <begin position="18"/>
        <end position="395"/>
    </location>
</feature>
<dbReference type="Gene3D" id="2.40.10.10">
    <property type="entry name" value="Trypsin-like serine proteases"/>
    <property type="match status" value="1"/>
</dbReference>
<dbReference type="PANTHER" id="PTHR24253">
    <property type="entry name" value="TRANSMEMBRANE PROTEASE SERINE"/>
    <property type="match status" value="1"/>
</dbReference>
<dbReference type="InterPro" id="IPR001254">
    <property type="entry name" value="Trypsin_dom"/>
</dbReference>
<evidence type="ECO:0000259" key="6">
    <source>
        <dbReference type="PROSITE" id="PS50240"/>
    </source>
</evidence>
<dbReference type="Gene3D" id="2.10.25.10">
    <property type="entry name" value="Laminin"/>
    <property type="match status" value="1"/>
</dbReference>
<sequence>MKIQTLIFLGTLHVATAWKRPRKKVQKKQRTKLVPCLDTTSTKEPCDEGACKKREMRCAKTCGFCSDKKYSQFLSGTSQKATCSRLEIATLRCSHFCKKSKGAEPRCVCKKGYQIGRDETTCQDIDECSGDKFPCKRNELKPQEYEVVDVIFPPGAPSPADFKIHFKHDIAIMRVRKVKTDANSFKPIPICLPGGEVPEVGRNCFVIGYGNSKFNGAATENLMEAAVPIVDDKTCEKTYKKYNLNKDEEFIGSVQLCAGYNDGKRDSCQGDSGGPLMCQREKSCEWYLAGVVSYGHECGVTYGVYTEVNAFEEWIIKNTGISNQNPQPPTPRPSTTPTTPRSYSPRTTLRTPQKQPTFYPQMKNPYSLSCRSNAQGAILSQGCNSHAHYNHCAKF</sequence>
<dbReference type="InterPro" id="IPR043504">
    <property type="entry name" value="Peptidase_S1_PA_chymotrypsin"/>
</dbReference>
<dbReference type="FunFam" id="2.40.10.10:FF:000002">
    <property type="entry name" value="Transmembrane protease serine"/>
    <property type="match status" value="1"/>
</dbReference>
<keyword evidence="8" id="KW-1185">Reference proteome</keyword>
<evidence type="ECO:0000256" key="3">
    <source>
        <dbReference type="ARBA" id="ARBA00024195"/>
    </source>
</evidence>
<keyword evidence="5" id="KW-0732">Signal</keyword>
<dbReference type="InterPro" id="IPR009003">
    <property type="entry name" value="Peptidase_S1_PA"/>
</dbReference>
<gene>
    <name evidence="7" type="ORF">GSOID_T00015775001</name>
</gene>